<evidence type="ECO:0000313" key="9">
    <source>
        <dbReference type="EMBL" id="KAJ5462401.1"/>
    </source>
</evidence>
<evidence type="ECO:0000256" key="2">
    <source>
        <dbReference type="ARBA" id="ARBA00022723"/>
    </source>
</evidence>
<keyword evidence="4" id="KW-0805">Transcription regulation</keyword>
<dbReference type="SMART" id="SM00906">
    <property type="entry name" value="Fungal_trans"/>
    <property type="match status" value="1"/>
</dbReference>
<dbReference type="AlphaFoldDB" id="A0A9W9WHX2"/>
<dbReference type="EMBL" id="JAPWDO010000007">
    <property type="protein sequence ID" value="KAJ5462401.1"/>
    <property type="molecule type" value="Genomic_DNA"/>
</dbReference>
<keyword evidence="5" id="KW-0238">DNA-binding</keyword>
<comment type="caution">
    <text evidence="9">The sequence shown here is derived from an EMBL/GenBank/DDBJ whole genome shotgun (WGS) entry which is preliminary data.</text>
</comment>
<dbReference type="CDD" id="cd00067">
    <property type="entry name" value="GAL4"/>
    <property type="match status" value="1"/>
</dbReference>
<name>A0A9W9WHX2_9EURO</name>
<evidence type="ECO:0000256" key="3">
    <source>
        <dbReference type="ARBA" id="ARBA00022833"/>
    </source>
</evidence>
<dbReference type="InterPro" id="IPR036864">
    <property type="entry name" value="Zn2-C6_fun-type_DNA-bd_sf"/>
</dbReference>
<dbReference type="OrthoDB" id="9970124at2759"/>
<evidence type="ECO:0000259" key="8">
    <source>
        <dbReference type="PROSITE" id="PS00463"/>
    </source>
</evidence>
<comment type="subcellular location">
    <subcellularLocation>
        <location evidence="1">Nucleus</location>
    </subcellularLocation>
</comment>
<dbReference type="Proteomes" id="UP001147760">
    <property type="component" value="Unassembled WGS sequence"/>
</dbReference>
<dbReference type="GO" id="GO:0008270">
    <property type="term" value="F:zinc ion binding"/>
    <property type="evidence" value="ECO:0007669"/>
    <property type="project" value="InterPro"/>
</dbReference>
<dbReference type="InterPro" id="IPR001138">
    <property type="entry name" value="Zn2Cys6_DnaBD"/>
</dbReference>
<dbReference type="GO" id="GO:0006351">
    <property type="term" value="P:DNA-templated transcription"/>
    <property type="evidence" value="ECO:0007669"/>
    <property type="project" value="InterPro"/>
</dbReference>
<evidence type="ECO:0000256" key="1">
    <source>
        <dbReference type="ARBA" id="ARBA00004123"/>
    </source>
</evidence>
<evidence type="ECO:0000256" key="7">
    <source>
        <dbReference type="ARBA" id="ARBA00023242"/>
    </source>
</evidence>
<dbReference type="PANTHER" id="PTHR47782:SF12">
    <property type="entry name" value="ZN(II)2CYS6 TRANSCRIPTION FACTOR (EUROFUNG)"/>
    <property type="match status" value="1"/>
</dbReference>
<dbReference type="PROSITE" id="PS00463">
    <property type="entry name" value="ZN2_CY6_FUNGAL_1"/>
    <property type="match status" value="1"/>
</dbReference>
<dbReference type="GO" id="GO:0005634">
    <property type="term" value="C:nucleus"/>
    <property type="evidence" value="ECO:0007669"/>
    <property type="project" value="UniProtKB-SubCell"/>
</dbReference>
<keyword evidence="10" id="KW-1185">Reference proteome</keyword>
<dbReference type="GO" id="GO:0045944">
    <property type="term" value="P:positive regulation of transcription by RNA polymerase II"/>
    <property type="evidence" value="ECO:0007669"/>
    <property type="project" value="TreeGrafter"/>
</dbReference>
<evidence type="ECO:0000313" key="10">
    <source>
        <dbReference type="Proteomes" id="UP001147760"/>
    </source>
</evidence>
<dbReference type="Gene3D" id="4.10.240.10">
    <property type="entry name" value="Zn(2)-C6 fungal-type DNA-binding domain"/>
    <property type="match status" value="1"/>
</dbReference>
<evidence type="ECO:0000256" key="4">
    <source>
        <dbReference type="ARBA" id="ARBA00023015"/>
    </source>
</evidence>
<protein>
    <submittedName>
        <fullName evidence="9">Fungal-specific transcription factor domain-containing protein</fullName>
    </submittedName>
</protein>
<sequence length="561" mass="63429">MSREPQSKIRKRIPKSCRRCHRRKQRCVGFPTCSNCENAKQPCSRTESAPSWHHGMSKSTLVHRIEFLEARLATAPNQIGCGEADELERIPIVSEDALHDLSDPRSYSNGSSHFQAVDYENSEKIGYLGPSSGLFIAESVDRIFNSTAGTELLPIEGVYLLAEKVQHVGQNNFQRLDHSTGTHLLEAYFNNLHVRLPFLDRSEILELHAKRDRLPGATLEGRLGQFNLFMVYAIGAAICQITEEYDSISPGQLRALACRFDPNCGKSISNSISGIEARMLSILYSIRFASSVNMWDMICSTMRICVELGLHREASYQQVRPHERERRRRVFWSVYLIERYIAWTLGRPFSIAEEEIDAGIPCSIDDSIQNDIIQGVLGHGSTCRMESRNEGIGKFIALCHLQRIVSQIKARIYRADKHPASLVSEIAPLMSALQKYKSSLQSLDLDERNFVLLHWNNSIRLLLQPFLDVLLPQSNLLHDCLSASGQMCQYFKALRQRNFYAHSFLLVNSVFVAGLTMCCRAKFSSQLLPISMSQTLDTCSIQRSPRLFLGIIRHSGTNSTI</sequence>
<dbReference type="GO" id="GO:0043565">
    <property type="term" value="F:sequence-specific DNA binding"/>
    <property type="evidence" value="ECO:0007669"/>
    <property type="project" value="TreeGrafter"/>
</dbReference>
<accession>A0A9W9WHX2</accession>
<evidence type="ECO:0000256" key="6">
    <source>
        <dbReference type="ARBA" id="ARBA00023163"/>
    </source>
</evidence>
<keyword evidence="2" id="KW-0479">Metal-binding</keyword>
<dbReference type="PANTHER" id="PTHR47782">
    <property type="entry name" value="ZN(II)2CYS6 TRANSCRIPTION FACTOR (EUROFUNG)-RELATED"/>
    <property type="match status" value="1"/>
</dbReference>
<dbReference type="SUPFAM" id="SSF57701">
    <property type="entry name" value="Zn2/Cys6 DNA-binding domain"/>
    <property type="match status" value="1"/>
</dbReference>
<keyword evidence="6" id="KW-0804">Transcription</keyword>
<dbReference type="InterPro" id="IPR052202">
    <property type="entry name" value="Yeast_MetPath_Reg"/>
</dbReference>
<evidence type="ECO:0000256" key="5">
    <source>
        <dbReference type="ARBA" id="ARBA00023125"/>
    </source>
</evidence>
<dbReference type="GO" id="GO:0000981">
    <property type="term" value="F:DNA-binding transcription factor activity, RNA polymerase II-specific"/>
    <property type="evidence" value="ECO:0007669"/>
    <property type="project" value="InterPro"/>
</dbReference>
<organism evidence="9 10">
    <name type="scientific">Penicillium desertorum</name>
    <dbReference type="NCBI Taxonomy" id="1303715"/>
    <lineage>
        <taxon>Eukaryota</taxon>
        <taxon>Fungi</taxon>
        <taxon>Dikarya</taxon>
        <taxon>Ascomycota</taxon>
        <taxon>Pezizomycotina</taxon>
        <taxon>Eurotiomycetes</taxon>
        <taxon>Eurotiomycetidae</taxon>
        <taxon>Eurotiales</taxon>
        <taxon>Aspergillaceae</taxon>
        <taxon>Penicillium</taxon>
    </lineage>
</organism>
<proteinExistence type="predicted"/>
<reference evidence="9" key="1">
    <citation type="submission" date="2022-12" db="EMBL/GenBank/DDBJ databases">
        <authorList>
            <person name="Petersen C."/>
        </authorList>
    </citation>
    <scope>NUCLEOTIDE SEQUENCE</scope>
    <source>
        <strain evidence="9">IBT 17660</strain>
    </source>
</reference>
<feature type="domain" description="Zn(2)-C6 fungal-type" evidence="8">
    <location>
        <begin position="16"/>
        <end position="43"/>
    </location>
</feature>
<keyword evidence="3" id="KW-0862">Zinc</keyword>
<dbReference type="Pfam" id="PF04082">
    <property type="entry name" value="Fungal_trans"/>
    <property type="match status" value="1"/>
</dbReference>
<gene>
    <name evidence="9" type="ORF">N7530_010606</name>
</gene>
<dbReference type="SMART" id="SM00066">
    <property type="entry name" value="GAL4"/>
    <property type="match status" value="1"/>
</dbReference>
<dbReference type="CDD" id="cd12148">
    <property type="entry name" value="fungal_TF_MHR"/>
    <property type="match status" value="1"/>
</dbReference>
<keyword evidence="7" id="KW-0539">Nucleus</keyword>
<reference evidence="9" key="2">
    <citation type="journal article" date="2023" name="IMA Fungus">
        <title>Comparative genomic study of the Penicillium genus elucidates a diverse pangenome and 15 lateral gene transfer events.</title>
        <authorList>
            <person name="Petersen C."/>
            <person name="Sorensen T."/>
            <person name="Nielsen M.R."/>
            <person name="Sondergaard T.E."/>
            <person name="Sorensen J.L."/>
            <person name="Fitzpatrick D.A."/>
            <person name="Frisvad J.C."/>
            <person name="Nielsen K.L."/>
        </authorList>
    </citation>
    <scope>NUCLEOTIDE SEQUENCE</scope>
    <source>
        <strain evidence="9">IBT 17660</strain>
    </source>
</reference>
<dbReference type="InterPro" id="IPR007219">
    <property type="entry name" value="XnlR_reg_dom"/>
</dbReference>